<dbReference type="CDD" id="cd06171">
    <property type="entry name" value="Sigma70_r4"/>
    <property type="match status" value="1"/>
</dbReference>
<dbReference type="AlphaFoldDB" id="A0A917IR87"/>
<dbReference type="RefSeq" id="WP_188951019.1">
    <property type="nucleotide sequence ID" value="NZ_BMIB01000001.1"/>
</dbReference>
<keyword evidence="2" id="KW-0805">Transcription regulation</keyword>
<dbReference type="Proteomes" id="UP000627292">
    <property type="component" value="Unassembled WGS sequence"/>
</dbReference>
<keyword evidence="8" id="KW-0240">DNA-directed RNA polymerase</keyword>
<dbReference type="SUPFAM" id="SSF88659">
    <property type="entry name" value="Sigma3 and sigma4 domains of RNA polymerase sigma factors"/>
    <property type="match status" value="1"/>
</dbReference>
<dbReference type="GO" id="GO:0016987">
    <property type="term" value="F:sigma factor activity"/>
    <property type="evidence" value="ECO:0007669"/>
    <property type="project" value="UniProtKB-KW"/>
</dbReference>
<dbReference type="SUPFAM" id="SSF88946">
    <property type="entry name" value="Sigma2 domain of RNA polymerase sigma factors"/>
    <property type="match status" value="1"/>
</dbReference>
<dbReference type="Pfam" id="PF04542">
    <property type="entry name" value="Sigma70_r2"/>
    <property type="match status" value="1"/>
</dbReference>
<dbReference type="NCBIfam" id="TIGR02937">
    <property type="entry name" value="sigma70-ECF"/>
    <property type="match status" value="1"/>
</dbReference>
<dbReference type="InterPro" id="IPR007627">
    <property type="entry name" value="RNA_pol_sigma70_r2"/>
</dbReference>
<dbReference type="EMBL" id="BMIB01000001">
    <property type="protein sequence ID" value="GGH62025.1"/>
    <property type="molecule type" value="Genomic_DNA"/>
</dbReference>
<dbReference type="InterPro" id="IPR036388">
    <property type="entry name" value="WH-like_DNA-bd_sf"/>
</dbReference>
<evidence type="ECO:0000256" key="5">
    <source>
        <dbReference type="ARBA" id="ARBA00023163"/>
    </source>
</evidence>
<dbReference type="GO" id="GO:0006352">
    <property type="term" value="P:DNA-templated transcription initiation"/>
    <property type="evidence" value="ECO:0007669"/>
    <property type="project" value="InterPro"/>
</dbReference>
<dbReference type="InterPro" id="IPR014284">
    <property type="entry name" value="RNA_pol_sigma-70_dom"/>
</dbReference>
<evidence type="ECO:0000256" key="4">
    <source>
        <dbReference type="ARBA" id="ARBA00023125"/>
    </source>
</evidence>
<protein>
    <submittedName>
        <fullName evidence="8">DNA-directed RNA polymerase sigma-70 factor</fullName>
    </submittedName>
</protein>
<evidence type="ECO:0000313" key="8">
    <source>
        <dbReference type="EMBL" id="GGH62025.1"/>
    </source>
</evidence>
<dbReference type="GO" id="GO:0000428">
    <property type="term" value="C:DNA-directed RNA polymerase complex"/>
    <property type="evidence" value="ECO:0007669"/>
    <property type="project" value="UniProtKB-KW"/>
</dbReference>
<sequence length="184" mass="21395">MAQNKTALFEEIFYHTKDKVYAFIRGMVHDKSQVHDYMQTSYMKLWEQLDTLDTTTGVLPFLYTISRNLVIDHLRRNTRMVYTEDLQQYTEGLPANDSTDTYIAAKENKQRMQQLLNLLPERRRQVFTLVKLEGLSYKEVASLLEISVSTVEKHMHEAYKTICDHPTLARAFIVTLLSGSLVLA</sequence>
<evidence type="ECO:0000256" key="2">
    <source>
        <dbReference type="ARBA" id="ARBA00023015"/>
    </source>
</evidence>
<keyword evidence="3" id="KW-0731">Sigma factor</keyword>
<evidence type="ECO:0000256" key="1">
    <source>
        <dbReference type="ARBA" id="ARBA00010641"/>
    </source>
</evidence>
<feature type="domain" description="RNA polymerase sigma-70 region 2" evidence="6">
    <location>
        <begin position="16"/>
        <end position="79"/>
    </location>
</feature>
<comment type="caution">
    <text evidence="8">The sequence shown here is derived from an EMBL/GenBank/DDBJ whole genome shotgun (WGS) entry which is preliminary data.</text>
</comment>
<reference evidence="8" key="2">
    <citation type="submission" date="2020-09" db="EMBL/GenBank/DDBJ databases">
        <authorList>
            <person name="Sun Q."/>
            <person name="Zhou Y."/>
        </authorList>
    </citation>
    <scope>NUCLEOTIDE SEQUENCE</scope>
    <source>
        <strain evidence="8">CGMCC 1.15290</strain>
    </source>
</reference>
<dbReference type="Gene3D" id="1.10.10.10">
    <property type="entry name" value="Winged helix-like DNA-binding domain superfamily/Winged helix DNA-binding domain"/>
    <property type="match status" value="1"/>
</dbReference>
<accession>A0A917IR87</accession>
<comment type="similarity">
    <text evidence="1">Belongs to the sigma-70 factor family. ECF subfamily.</text>
</comment>
<keyword evidence="5" id="KW-0804">Transcription</keyword>
<evidence type="ECO:0000259" key="6">
    <source>
        <dbReference type="Pfam" id="PF04542"/>
    </source>
</evidence>
<dbReference type="PANTHER" id="PTHR43133:SF8">
    <property type="entry name" value="RNA POLYMERASE SIGMA FACTOR HI_1459-RELATED"/>
    <property type="match status" value="1"/>
</dbReference>
<keyword evidence="4" id="KW-0238">DNA-binding</keyword>
<evidence type="ECO:0000259" key="7">
    <source>
        <dbReference type="Pfam" id="PF08281"/>
    </source>
</evidence>
<feature type="domain" description="RNA polymerase sigma factor 70 region 4 type 2" evidence="7">
    <location>
        <begin position="110"/>
        <end position="161"/>
    </location>
</feature>
<name>A0A917IR87_9BACT</name>
<dbReference type="InterPro" id="IPR013325">
    <property type="entry name" value="RNA_pol_sigma_r2"/>
</dbReference>
<proteinExistence type="inferred from homology"/>
<reference evidence="8" key="1">
    <citation type="journal article" date="2014" name="Int. J. Syst. Evol. Microbiol.">
        <title>Complete genome sequence of Corynebacterium casei LMG S-19264T (=DSM 44701T), isolated from a smear-ripened cheese.</title>
        <authorList>
            <consortium name="US DOE Joint Genome Institute (JGI-PGF)"/>
            <person name="Walter F."/>
            <person name="Albersmeier A."/>
            <person name="Kalinowski J."/>
            <person name="Ruckert C."/>
        </authorList>
    </citation>
    <scope>NUCLEOTIDE SEQUENCE</scope>
    <source>
        <strain evidence="8">CGMCC 1.15290</strain>
    </source>
</reference>
<dbReference type="PANTHER" id="PTHR43133">
    <property type="entry name" value="RNA POLYMERASE ECF-TYPE SIGMA FACTO"/>
    <property type="match status" value="1"/>
</dbReference>
<dbReference type="InterPro" id="IPR013249">
    <property type="entry name" value="RNA_pol_sigma70_r4_t2"/>
</dbReference>
<evidence type="ECO:0000313" key="9">
    <source>
        <dbReference type="Proteomes" id="UP000627292"/>
    </source>
</evidence>
<dbReference type="Pfam" id="PF08281">
    <property type="entry name" value="Sigma70_r4_2"/>
    <property type="match status" value="1"/>
</dbReference>
<keyword evidence="9" id="KW-1185">Reference proteome</keyword>
<gene>
    <name evidence="8" type="ORF">GCM10011379_11580</name>
</gene>
<dbReference type="InterPro" id="IPR013324">
    <property type="entry name" value="RNA_pol_sigma_r3/r4-like"/>
</dbReference>
<organism evidence="8 9">
    <name type="scientific">Filimonas zeae</name>
    <dbReference type="NCBI Taxonomy" id="1737353"/>
    <lineage>
        <taxon>Bacteria</taxon>
        <taxon>Pseudomonadati</taxon>
        <taxon>Bacteroidota</taxon>
        <taxon>Chitinophagia</taxon>
        <taxon>Chitinophagales</taxon>
        <taxon>Chitinophagaceae</taxon>
        <taxon>Filimonas</taxon>
    </lineage>
</organism>
<dbReference type="Gene3D" id="1.10.1740.10">
    <property type="match status" value="1"/>
</dbReference>
<evidence type="ECO:0000256" key="3">
    <source>
        <dbReference type="ARBA" id="ARBA00023082"/>
    </source>
</evidence>
<dbReference type="InterPro" id="IPR039425">
    <property type="entry name" value="RNA_pol_sigma-70-like"/>
</dbReference>
<dbReference type="GO" id="GO:0003677">
    <property type="term" value="F:DNA binding"/>
    <property type="evidence" value="ECO:0007669"/>
    <property type="project" value="UniProtKB-KW"/>
</dbReference>